<evidence type="ECO:0008006" key="8">
    <source>
        <dbReference type="Google" id="ProtNLM"/>
    </source>
</evidence>
<protein>
    <recommendedName>
        <fullName evidence="8">Aquaporin Z</fullName>
    </recommendedName>
</protein>
<dbReference type="InterPro" id="IPR022357">
    <property type="entry name" value="MIP_CS"/>
</dbReference>
<evidence type="ECO:0000256" key="1">
    <source>
        <dbReference type="ARBA" id="ARBA00004141"/>
    </source>
</evidence>
<comment type="caution">
    <text evidence="6">The sequence shown here is derived from an EMBL/GenBank/DDBJ whole genome shotgun (WGS) entry which is preliminary data.</text>
</comment>
<dbReference type="Proteomes" id="UP001154282">
    <property type="component" value="Unassembled WGS sequence"/>
</dbReference>
<dbReference type="AlphaFoldDB" id="A0AAV0MMW1"/>
<dbReference type="EMBL" id="CAMGYJ010000007">
    <property type="protein sequence ID" value="CAI0447816.1"/>
    <property type="molecule type" value="Genomic_DNA"/>
</dbReference>
<name>A0AAV0MMW1_9ROSI</name>
<evidence type="ECO:0000256" key="5">
    <source>
        <dbReference type="ARBA" id="ARBA00023136"/>
    </source>
</evidence>
<dbReference type="PANTHER" id="PTHR45724">
    <property type="entry name" value="AQUAPORIN NIP2-1"/>
    <property type="match status" value="1"/>
</dbReference>
<dbReference type="InterPro" id="IPR034294">
    <property type="entry name" value="Aquaporin_transptr"/>
</dbReference>
<keyword evidence="5" id="KW-0472">Membrane</keyword>
<accession>A0AAV0MMW1</accession>
<dbReference type="PANTHER" id="PTHR45724:SF21">
    <property type="entry name" value="MAJOR INTRINSIC PROTEIN"/>
    <property type="match status" value="1"/>
</dbReference>
<keyword evidence="7" id="KW-1185">Reference proteome</keyword>
<organism evidence="6 7">
    <name type="scientific">Linum tenue</name>
    <dbReference type="NCBI Taxonomy" id="586396"/>
    <lineage>
        <taxon>Eukaryota</taxon>
        <taxon>Viridiplantae</taxon>
        <taxon>Streptophyta</taxon>
        <taxon>Embryophyta</taxon>
        <taxon>Tracheophyta</taxon>
        <taxon>Spermatophyta</taxon>
        <taxon>Magnoliopsida</taxon>
        <taxon>eudicotyledons</taxon>
        <taxon>Gunneridae</taxon>
        <taxon>Pentapetalae</taxon>
        <taxon>rosids</taxon>
        <taxon>fabids</taxon>
        <taxon>Malpighiales</taxon>
        <taxon>Linaceae</taxon>
        <taxon>Linum</taxon>
    </lineage>
</organism>
<evidence type="ECO:0000256" key="3">
    <source>
        <dbReference type="ARBA" id="ARBA00022692"/>
    </source>
</evidence>
<gene>
    <name evidence="6" type="ORF">LITE_LOCUS29549</name>
</gene>
<keyword evidence="4" id="KW-1133">Transmembrane helix</keyword>
<keyword evidence="2" id="KW-0813">Transport</keyword>
<dbReference type="GO" id="GO:0015267">
    <property type="term" value="F:channel activity"/>
    <property type="evidence" value="ECO:0007669"/>
    <property type="project" value="InterPro"/>
</dbReference>
<keyword evidence="3" id="KW-0812">Transmembrane</keyword>
<dbReference type="SUPFAM" id="SSF81338">
    <property type="entry name" value="Aquaporin-like"/>
    <property type="match status" value="1"/>
</dbReference>
<evidence type="ECO:0000256" key="2">
    <source>
        <dbReference type="ARBA" id="ARBA00022448"/>
    </source>
</evidence>
<evidence type="ECO:0000256" key="4">
    <source>
        <dbReference type="ARBA" id="ARBA00022989"/>
    </source>
</evidence>
<proteinExistence type="predicted"/>
<reference evidence="6" key="1">
    <citation type="submission" date="2022-08" db="EMBL/GenBank/DDBJ databases">
        <authorList>
            <person name="Gutierrez-Valencia J."/>
        </authorList>
    </citation>
    <scope>NUCLEOTIDE SEQUENCE</scope>
</reference>
<dbReference type="GO" id="GO:0016020">
    <property type="term" value="C:membrane"/>
    <property type="evidence" value="ECO:0007669"/>
    <property type="project" value="UniProtKB-SubCell"/>
</dbReference>
<dbReference type="PROSITE" id="PS00221">
    <property type="entry name" value="MIP"/>
    <property type="match status" value="1"/>
</dbReference>
<dbReference type="InterPro" id="IPR023271">
    <property type="entry name" value="Aquaporin-like"/>
</dbReference>
<sequence length="68" mass="7324">MLVFIGCGSALINRVQPLGTVGMAMAWGFVLMAAIYAVGHISGAHFNPAVTVALAAIRRFRWKEVSNY</sequence>
<dbReference type="Gene3D" id="1.20.1080.10">
    <property type="entry name" value="Glycerol uptake facilitator protein"/>
    <property type="match status" value="1"/>
</dbReference>
<evidence type="ECO:0000313" key="6">
    <source>
        <dbReference type="EMBL" id="CAI0447816.1"/>
    </source>
</evidence>
<dbReference type="Pfam" id="PF00230">
    <property type="entry name" value="MIP"/>
    <property type="match status" value="1"/>
</dbReference>
<comment type="subcellular location">
    <subcellularLocation>
        <location evidence="1">Membrane</location>
        <topology evidence="1">Multi-pass membrane protein</topology>
    </subcellularLocation>
</comment>
<evidence type="ECO:0000313" key="7">
    <source>
        <dbReference type="Proteomes" id="UP001154282"/>
    </source>
</evidence>
<dbReference type="InterPro" id="IPR000425">
    <property type="entry name" value="MIP"/>
</dbReference>